<organism evidence="2 3">
    <name type="scientific">Polaribacter atrinae</name>
    <dbReference type="NCBI Taxonomy" id="1333662"/>
    <lineage>
        <taxon>Bacteria</taxon>
        <taxon>Pseudomonadati</taxon>
        <taxon>Bacteroidota</taxon>
        <taxon>Flavobacteriia</taxon>
        <taxon>Flavobacteriales</taxon>
        <taxon>Flavobacteriaceae</taxon>
    </lineage>
</organism>
<comment type="caution">
    <text evidence="2">The sequence shown here is derived from an EMBL/GenBank/DDBJ whole genome shotgun (WGS) entry which is preliminary data.</text>
</comment>
<dbReference type="Pfam" id="PF07666">
    <property type="entry name" value="MpPF26"/>
    <property type="match status" value="1"/>
</dbReference>
<dbReference type="Proteomes" id="UP000076923">
    <property type="component" value="Unassembled WGS sequence"/>
</dbReference>
<accession>A0A176T4A4</accession>
<keyword evidence="3" id="KW-1185">Reference proteome</keyword>
<evidence type="ECO:0008006" key="4">
    <source>
        <dbReference type="Google" id="ProtNLM"/>
    </source>
</evidence>
<keyword evidence="1" id="KW-0472">Membrane</keyword>
<evidence type="ECO:0000313" key="2">
    <source>
        <dbReference type="EMBL" id="OAD42541.1"/>
    </source>
</evidence>
<dbReference type="EMBL" id="LVWE01000059">
    <property type="protein sequence ID" value="OAD42541.1"/>
    <property type="molecule type" value="Genomic_DNA"/>
</dbReference>
<keyword evidence="1" id="KW-0812">Transmembrane</keyword>
<name>A0A176T4A4_9FLAO</name>
<dbReference type="AlphaFoldDB" id="A0A176T4A4"/>
<dbReference type="InterPro" id="IPR011655">
    <property type="entry name" value="MpPF26"/>
</dbReference>
<evidence type="ECO:0000256" key="1">
    <source>
        <dbReference type="SAM" id="Phobius"/>
    </source>
</evidence>
<feature type="transmembrane region" description="Helical" evidence="1">
    <location>
        <begin position="12"/>
        <end position="41"/>
    </location>
</feature>
<reference evidence="2 3" key="1">
    <citation type="submission" date="2016-02" db="EMBL/GenBank/DDBJ databases">
        <title>Draft genome sequence of Polaribacter atrinae KACC17473.</title>
        <authorList>
            <person name="Shin S.-K."/>
            <person name="Yi H."/>
        </authorList>
    </citation>
    <scope>NUCLEOTIDE SEQUENCE [LARGE SCALE GENOMIC DNA]</scope>
    <source>
        <strain evidence="2 3">KACC 17473</strain>
    </source>
</reference>
<dbReference type="STRING" id="1333662.LPB303_14595"/>
<keyword evidence="1" id="KW-1133">Transmembrane helix</keyword>
<sequence>MEKQNLPNASTSLVLGILSLVTCICYGVIGLPLGIIALVLANKAIKEYNLNPEEYNSVGNATAGKITGIIGIVLNVTYLLVIGWILYMIGTDALQDPALLEQRINNIFGQ</sequence>
<evidence type="ECO:0000313" key="3">
    <source>
        <dbReference type="Proteomes" id="UP000076923"/>
    </source>
</evidence>
<proteinExistence type="predicted"/>
<gene>
    <name evidence="2" type="ORF">LPB303_14595</name>
</gene>
<protein>
    <recommendedName>
        <fullName evidence="4">DUF4190 domain-containing protein</fullName>
    </recommendedName>
</protein>
<dbReference type="NCBIfam" id="NF040945">
    <property type="entry name" value="CCC_membrane"/>
    <property type="match status" value="1"/>
</dbReference>
<feature type="transmembrane region" description="Helical" evidence="1">
    <location>
        <begin position="66"/>
        <end position="87"/>
    </location>
</feature>
<dbReference type="OrthoDB" id="1099888at2"/>
<dbReference type="RefSeq" id="WP_068451769.1">
    <property type="nucleotide sequence ID" value="NZ_CANKUV010000008.1"/>
</dbReference>